<keyword evidence="1" id="KW-1133">Transmembrane helix</keyword>
<evidence type="ECO:0000313" key="3">
    <source>
        <dbReference type="Proteomes" id="UP001172101"/>
    </source>
</evidence>
<feature type="non-terminal residue" evidence="2">
    <location>
        <position position="1"/>
    </location>
</feature>
<organism evidence="2 3">
    <name type="scientific">Lasiosphaeria miniovina</name>
    <dbReference type="NCBI Taxonomy" id="1954250"/>
    <lineage>
        <taxon>Eukaryota</taxon>
        <taxon>Fungi</taxon>
        <taxon>Dikarya</taxon>
        <taxon>Ascomycota</taxon>
        <taxon>Pezizomycotina</taxon>
        <taxon>Sordariomycetes</taxon>
        <taxon>Sordariomycetidae</taxon>
        <taxon>Sordariales</taxon>
        <taxon>Lasiosphaeriaceae</taxon>
        <taxon>Lasiosphaeria</taxon>
    </lineage>
</organism>
<evidence type="ECO:0000256" key="1">
    <source>
        <dbReference type="SAM" id="Phobius"/>
    </source>
</evidence>
<dbReference type="EMBL" id="JAUIRO010000002">
    <property type="protein sequence ID" value="KAK0727094.1"/>
    <property type="molecule type" value="Genomic_DNA"/>
</dbReference>
<sequence>GSCSFWSFGRCRFVCVCFWFPAPFPFFFLLLLLFSLSRRQFTHTSHVPALIPIDDLHLPLNRLSPITIHPPTFFPSGLSIILVISPLV</sequence>
<keyword evidence="1" id="KW-0812">Transmembrane</keyword>
<keyword evidence="3" id="KW-1185">Reference proteome</keyword>
<accession>A0AA40B3N9</accession>
<proteinExistence type="predicted"/>
<dbReference type="Proteomes" id="UP001172101">
    <property type="component" value="Unassembled WGS sequence"/>
</dbReference>
<dbReference type="AlphaFoldDB" id="A0AA40B3N9"/>
<dbReference type="GeneID" id="85324453"/>
<protein>
    <submittedName>
        <fullName evidence="2">Uncharacterized protein</fullName>
    </submittedName>
</protein>
<evidence type="ECO:0000313" key="2">
    <source>
        <dbReference type="EMBL" id="KAK0727094.1"/>
    </source>
</evidence>
<feature type="transmembrane region" description="Helical" evidence="1">
    <location>
        <begin position="18"/>
        <end position="36"/>
    </location>
</feature>
<keyword evidence="1" id="KW-0472">Membrane</keyword>
<dbReference type="RefSeq" id="XP_060299950.1">
    <property type="nucleotide sequence ID" value="XM_060441183.1"/>
</dbReference>
<name>A0AA40B3N9_9PEZI</name>
<gene>
    <name evidence="2" type="ORF">B0T26DRAFT_693037</name>
</gene>
<reference evidence="2" key="1">
    <citation type="submission" date="2023-06" db="EMBL/GenBank/DDBJ databases">
        <title>Genome-scale phylogeny and comparative genomics of the fungal order Sordariales.</title>
        <authorList>
            <consortium name="Lawrence Berkeley National Laboratory"/>
            <person name="Hensen N."/>
            <person name="Bonometti L."/>
            <person name="Westerberg I."/>
            <person name="Brannstrom I.O."/>
            <person name="Guillou S."/>
            <person name="Cros-Aarteil S."/>
            <person name="Calhoun S."/>
            <person name="Haridas S."/>
            <person name="Kuo A."/>
            <person name="Mondo S."/>
            <person name="Pangilinan J."/>
            <person name="Riley R."/>
            <person name="LaButti K."/>
            <person name="Andreopoulos B."/>
            <person name="Lipzen A."/>
            <person name="Chen C."/>
            <person name="Yanf M."/>
            <person name="Daum C."/>
            <person name="Ng V."/>
            <person name="Clum A."/>
            <person name="Steindorff A."/>
            <person name="Ohm R."/>
            <person name="Martin F."/>
            <person name="Silar P."/>
            <person name="Natvig D."/>
            <person name="Lalanne C."/>
            <person name="Gautier V."/>
            <person name="Ament-velasquez S.L."/>
            <person name="Kruys A."/>
            <person name="Hutchinson M.I."/>
            <person name="Powell A.J."/>
            <person name="Barry K."/>
            <person name="Miller A.N."/>
            <person name="Grigoriev I.V."/>
            <person name="Debuchy R."/>
            <person name="Gladieux P."/>
            <person name="Thoren M.H."/>
            <person name="Johannesson H."/>
        </authorList>
    </citation>
    <scope>NUCLEOTIDE SEQUENCE</scope>
    <source>
        <strain evidence="2">SMH2392-1A</strain>
    </source>
</reference>
<comment type="caution">
    <text evidence="2">The sequence shown here is derived from an EMBL/GenBank/DDBJ whole genome shotgun (WGS) entry which is preliminary data.</text>
</comment>